<dbReference type="InterPro" id="IPR056145">
    <property type="entry name" value="DUF7728"/>
</dbReference>
<evidence type="ECO:0000256" key="3">
    <source>
        <dbReference type="SAM" id="SignalP"/>
    </source>
</evidence>
<feature type="region of interest" description="Disordered" evidence="1">
    <location>
        <begin position="220"/>
        <end position="279"/>
    </location>
</feature>
<dbReference type="Proteomes" id="UP001140560">
    <property type="component" value="Unassembled WGS sequence"/>
</dbReference>
<dbReference type="PANTHER" id="PTHR40622:SF1">
    <property type="match status" value="1"/>
</dbReference>
<evidence type="ECO:0000259" key="4">
    <source>
        <dbReference type="Pfam" id="PF24854"/>
    </source>
</evidence>
<dbReference type="Pfam" id="PF24854">
    <property type="entry name" value="DUF7728"/>
    <property type="match status" value="1"/>
</dbReference>
<feature type="signal peptide" evidence="3">
    <location>
        <begin position="1"/>
        <end position="26"/>
    </location>
</feature>
<keyword evidence="2" id="KW-1133">Transmembrane helix</keyword>
<dbReference type="EMBL" id="JAPEUY010000003">
    <property type="protein sequence ID" value="KAJ4374773.1"/>
    <property type="molecule type" value="Genomic_DNA"/>
</dbReference>
<evidence type="ECO:0000313" key="6">
    <source>
        <dbReference type="Proteomes" id="UP001140560"/>
    </source>
</evidence>
<comment type="caution">
    <text evidence="5">The sequence shown here is derived from an EMBL/GenBank/DDBJ whole genome shotgun (WGS) entry which is preliminary data.</text>
</comment>
<gene>
    <name evidence="5" type="ORF">N0V83_001849</name>
</gene>
<dbReference type="OrthoDB" id="5409353at2759"/>
<dbReference type="PANTHER" id="PTHR40622">
    <property type="match status" value="1"/>
</dbReference>
<keyword evidence="2" id="KW-0812">Transmembrane</keyword>
<keyword evidence="6" id="KW-1185">Reference proteome</keyword>
<keyword evidence="3" id="KW-0732">Signal</keyword>
<feature type="chain" id="PRO_5040941353" description="DUF7728 domain-containing protein" evidence="3">
    <location>
        <begin position="27"/>
        <end position="376"/>
    </location>
</feature>
<evidence type="ECO:0000313" key="5">
    <source>
        <dbReference type="EMBL" id="KAJ4374773.1"/>
    </source>
</evidence>
<keyword evidence="2" id="KW-0472">Membrane</keyword>
<evidence type="ECO:0000256" key="2">
    <source>
        <dbReference type="SAM" id="Phobius"/>
    </source>
</evidence>
<feature type="transmembrane region" description="Helical" evidence="2">
    <location>
        <begin position="290"/>
        <end position="323"/>
    </location>
</feature>
<dbReference type="AlphaFoldDB" id="A0A9W8YF56"/>
<sequence>MASCKLGVFASLALAASAVLIPPTISTEDIGDDNALETLAIDPLKRSVTLECPGCAFATQEHDALKWKSEAGSAYLFEFEVGPSEDTLYIDGVQIYPPSFNSFAQTFRVTQVDPNAEDGLRLHVTGYHMHYNAAETVSEAGTELIPMTFQLASVEGTNVDPPELTINLLKDSEGRLMIASFQAAQTTAAAPADEKECNEWPLLCKWKSIVADRVDKLKKMGKGKGCHGRPHGQHGHGRPNPMEEETTEGKPPHRFRPGKPHPHHRPHHRPHGGHRHHGGHRMHMFLRRAFFTILIPILIGIFAGTLTYLIGMALGCLIAITIAKFRGQGYQRIALEDDVEEPQVLDEKEEYAELPAYDDPPVYEEAAEKEVAEETK</sequence>
<feature type="compositionally biased region" description="Basic residues" evidence="1">
    <location>
        <begin position="252"/>
        <end position="279"/>
    </location>
</feature>
<name>A0A9W8YF56_9PLEO</name>
<feature type="compositionally biased region" description="Basic residues" evidence="1">
    <location>
        <begin position="220"/>
        <end position="237"/>
    </location>
</feature>
<organism evidence="5 6">
    <name type="scientific">Neocucurbitaria cava</name>
    <dbReference type="NCBI Taxonomy" id="798079"/>
    <lineage>
        <taxon>Eukaryota</taxon>
        <taxon>Fungi</taxon>
        <taxon>Dikarya</taxon>
        <taxon>Ascomycota</taxon>
        <taxon>Pezizomycotina</taxon>
        <taxon>Dothideomycetes</taxon>
        <taxon>Pleosporomycetidae</taxon>
        <taxon>Pleosporales</taxon>
        <taxon>Pleosporineae</taxon>
        <taxon>Cucurbitariaceae</taxon>
        <taxon>Neocucurbitaria</taxon>
    </lineage>
</organism>
<accession>A0A9W8YF56</accession>
<evidence type="ECO:0000256" key="1">
    <source>
        <dbReference type="SAM" id="MobiDB-lite"/>
    </source>
</evidence>
<reference evidence="5" key="1">
    <citation type="submission" date="2022-10" db="EMBL/GenBank/DDBJ databases">
        <title>Tapping the CABI collections for fungal endophytes: first genome assemblies for Collariella, Neodidymelliopsis, Ascochyta clinopodiicola, Didymella pomorum, Didymosphaeria variabile, Neocosmospora piperis and Neocucurbitaria cava.</title>
        <authorList>
            <person name="Hill R."/>
        </authorList>
    </citation>
    <scope>NUCLEOTIDE SEQUENCE</scope>
    <source>
        <strain evidence="5">IMI 356814</strain>
    </source>
</reference>
<feature type="domain" description="DUF7728" evidence="4">
    <location>
        <begin position="45"/>
        <end position="185"/>
    </location>
</feature>
<protein>
    <recommendedName>
        <fullName evidence="4">DUF7728 domain-containing protein</fullName>
    </recommendedName>
</protein>
<proteinExistence type="predicted"/>